<dbReference type="AlphaFoldDB" id="A0A7R9DB66"/>
<name>A0A7R9DB66_TIMCR</name>
<evidence type="ECO:0000256" key="1">
    <source>
        <dbReference type="SAM" id="MobiDB-lite"/>
    </source>
</evidence>
<gene>
    <name evidence="2" type="ORF">TCEB3V08_LOCUS10962</name>
</gene>
<accession>A0A7R9DB66</accession>
<proteinExistence type="predicted"/>
<organism evidence="2">
    <name type="scientific">Timema cristinae</name>
    <name type="common">Walking stick</name>
    <dbReference type="NCBI Taxonomy" id="61476"/>
    <lineage>
        <taxon>Eukaryota</taxon>
        <taxon>Metazoa</taxon>
        <taxon>Ecdysozoa</taxon>
        <taxon>Arthropoda</taxon>
        <taxon>Hexapoda</taxon>
        <taxon>Insecta</taxon>
        <taxon>Pterygota</taxon>
        <taxon>Neoptera</taxon>
        <taxon>Polyneoptera</taxon>
        <taxon>Phasmatodea</taxon>
        <taxon>Timematodea</taxon>
        <taxon>Timematoidea</taxon>
        <taxon>Timematidae</taxon>
        <taxon>Timema</taxon>
    </lineage>
</organism>
<evidence type="ECO:0000313" key="2">
    <source>
        <dbReference type="EMBL" id="CAD7411489.1"/>
    </source>
</evidence>
<feature type="region of interest" description="Disordered" evidence="1">
    <location>
        <begin position="47"/>
        <end position="75"/>
    </location>
</feature>
<dbReference type="EMBL" id="OC322253">
    <property type="protein sequence ID" value="CAD7411489.1"/>
    <property type="molecule type" value="Genomic_DNA"/>
</dbReference>
<reference evidence="2" key="1">
    <citation type="submission" date="2020-11" db="EMBL/GenBank/DDBJ databases">
        <authorList>
            <person name="Tran Van P."/>
        </authorList>
    </citation>
    <scope>NUCLEOTIDE SEQUENCE</scope>
</reference>
<protein>
    <submittedName>
        <fullName evidence="2">Uncharacterized protein</fullName>
    </submittedName>
</protein>
<sequence>MINQSLLHARRMESACTRRSMRTSTVLAATCNHATILSGDLGVSSVGKPLLSGDSAESDPVLSSDPVRVKSTSGPLVLADQVEEPPEALQKALDGFDDQSPCYSEKLSEEKPVNDCFMRAGLTLQAGTPLGRAGTT</sequence>